<dbReference type="GO" id="GO:0018669">
    <property type="term" value="F:3-hydroxybenzoate 6-monooxygenase activity"/>
    <property type="evidence" value="ECO:0007669"/>
    <property type="project" value="UniProtKB-EC"/>
</dbReference>
<evidence type="ECO:0000256" key="1">
    <source>
        <dbReference type="ARBA" id="ARBA00001974"/>
    </source>
</evidence>
<protein>
    <submittedName>
        <fullName evidence="7">3-hydroxybenzoate 6-monooxygenase</fullName>
        <ecNumber evidence="7">1.14.13.24</ecNumber>
    </submittedName>
</protein>
<proteinExistence type="predicted"/>
<keyword evidence="4 7" id="KW-0560">Oxidoreductase</keyword>
<dbReference type="InterPro" id="IPR002938">
    <property type="entry name" value="FAD-bd"/>
</dbReference>
<name>A0ABW0YV16_9ACTN</name>
<keyword evidence="5" id="KW-0503">Monooxygenase</keyword>
<reference evidence="8" key="1">
    <citation type="journal article" date="2019" name="Int. J. Syst. Evol. Microbiol.">
        <title>The Global Catalogue of Microorganisms (GCM) 10K type strain sequencing project: providing services to taxonomists for standard genome sequencing and annotation.</title>
        <authorList>
            <consortium name="The Broad Institute Genomics Platform"/>
            <consortium name="The Broad Institute Genome Sequencing Center for Infectious Disease"/>
            <person name="Wu L."/>
            <person name="Ma J."/>
        </authorList>
    </citation>
    <scope>NUCLEOTIDE SEQUENCE [LARGE SCALE GENOMIC DNA]</scope>
    <source>
        <strain evidence="8">CGMCC 4.7304</strain>
    </source>
</reference>
<gene>
    <name evidence="7" type="ORF">ACFP1Z_05545</name>
</gene>
<dbReference type="PANTHER" id="PTHR13789:SF318">
    <property type="entry name" value="GERANYLGERANYL DIPHOSPHATE REDUCTASE"/>
    <property type="match status" value="1"/>
</dbReference>
<evidence type="ECO:0000313" key="7">
    <source>
        <dbReference type="EMBL" id="MFC5719642.1"/>
    </source>
</evidence>
<evidence type="ECO:0000313" key="8">
    <source>
        <dbReference type="Proteomes" id="UP001596083"/>
    </source>
</evidence>
<feature type="domain" description="FAD-binding" evidence="6">
    <location>
        <begin position="279"/>
        <end position="344"/>
    </location>
</feature>
<dbReference type="SUPFAM" id="SSF54373">
    <property type="entry name" value="FAD-linked reductases, C-terminal domain"/>
    <property type="match status" value="1"/>
</dbReference>
<dbReference type="RefSeq" id="WP_390314750.1">
    <property type="nucleotide sequence ID" value="NZ_JBHSPB010000003.1"/>
</dbReference>
<dbReference type="InterPro" id="IPR036188">
    <property type="entry name" value="FAD/NAD-bd_sf"/>
</dbReference>
<evidence type="ECO:0000256" key="5">
    <source>
        <dbReference type="ARBA" id="ARBA00023033"/>
    </source>
</evidence>
<keyword evidence="8" id="KW-1185">Reference proteome</keyword>
<keyword evidence="3" id="KW-0274">FAD</keyword>
<keyword evidence="2" id="KW-0285">Flavoprotein</keyword>
<evidence type="ECO:0000256" key="2">
    <source>
        <dbReference type="ARBA" id="ARBA00022630"/>
    </source>
</evidence>
<dbReference type="Pfam" id="PF01494">
    <property type="entry name" value="FAD_binding_3"/>
    <property type="match status" value="2"/>
</dbReference>
<dbReference type="SUPFAM" id="SSF51905">
    <property type="entry name" value="FAD/NAD(P)-binding domain"/>
    <property type="match status" value="1"/>
</dbReference>
<dbReference type="NCBIfam" id="NF006021">
    <property type="entry name" value="PRK08163.1"/>
    <property type="match status" value="1"/>
</dbReference>
<evidence type="ECO:0000256" key="4">
    <source>
        <dbReference type="ARBA" id="ARBA00023002"/>
    </source>
</evidence>
<dbReference type="Gene3D" id="3.50.50.60">
    <property type="entry name" value="FAD/NAD(P)-binding domain"/>
    <property type="match status" value="1"/>
</dbReference>
<comment type="caution">
    <text evidence="7">The sequence shown here is derived from an EMBL/GenBank/DDBJ whole genome shotgun (WGS) entry which is preliminary data.</text>
</comment>
<dbReference type="PANTHER" id="PTHR13789">
    <property type="entry name" value="MONOOXYGENASE"/>
    <property type="match status" value="1"/>
</dbReference>
<dbReference type="EC" id="1.14.13.24" evidence="7"/>
<dbReference type="InterPro" id="IPR050493">
    <property type="entry name" value="FAD-dep_Monooxygenase_BioMet"/>
</dbReference>
<feature type="domain" description="FAD-binding" evidence="6">
    <location>
        <begin position="3"/>
        <end position="169"/>
    </location>
</feature>
<dbReference type="Proteomes" id="UP001596083">
    <property type="component" value="Unassembled WGS sequence"/>
</dbReference>
<dbReference type="PRINTS" id="PR00420">
    <property type="entry name" value="RNGMNOXGNASE"/>
</dbReference>
<dbReference type="EMBL" id="JBHSPB010000003">
    <property type="protein sequence ID" value="MFC5719642.1"/>
    <property type="molecule type" value="Genomic_DNA"/>
</dbReference>
<organism evidence="7 8">
    <name type="scientific">Streptomyces gamaensis</name>
    <dbReference type="NCBI Taxonomy" id="1763542"/>
    <lineage>
        <taxon>Bacteria</taxon>
        <taxon>Bacillati</taxon>
        <taxon>Actinomycetota</taxon>
        <taxon>Actinomycetes</taxon>
        <taxon>Kitasatosporales</taxon>
        <taxon>Streptomycetaceae</taxon>
        <taxon>Streptomyces</taxon>
    </lineage>
</organism>
<sequence length="392" mass="41967">MANIIIAGAGIGGLAAAISVARQGHSATVLERSDVFGEVGAGIQLGPNAFHALDRLGVGDAVRERAVLIDELRFMDGVSGRKIAVMPLTGAYRTRFGNPYAVVHRGELYHALLDACRAHPRVTLLGGNYVVRYAQDATGVTAVTCTGREFHGHALIGADGIRSQVRCQLVGDGSPRVSGHTIYRSVVPMRLVPEELRWNAVTLWAGPKWHFVHYPISGGRCLNLAATRDDAATEAVAGVLVDTDDVVSEFPDVGDAARRLLGLGQDWRAWVLCDRDPVAGWTDGRVALLGDAAHPMLQYAAQGACMALEDAVLLGEVLDGADGGDPGFGDRLEKYNAGRRDRTSRTQLVARAMGKHLYHPAGEAARARNELLSSLSAEDLYDKVDWLHAGVR</sequence>
<accession>A0ABW0YV16</accession>
<comment type="cofactor">
    <cofactor evidence="1">
        <name>FAD</name>
        <dbReference type="ChEBI" id="CHEBI:57692"/>
    </cofactor>
</comment>
<evidence type="ECO:0000259" key="6">
    <source>
        <dbReference type="Pfam" id="PF01494"/>
    </source>
</evidence>
<evidence type="ECO:0000256" key="3">
    <source>
        <dbReference type="ARBA" id="ARBA00022827"/>
    </source>
</evidence>